<evidence type="ECO:0000256" key="4">
    <source>
        <dbReference type="SAM" id="MobiDB-lite"/>
    </source>
</evidence>
<dbReference type="Pfam" id="PF09732">
    <property type="entry name" value="CactinC_cactus"/>
    <property type="match status" value="1"/>
</dbReference>
<dbReference type="GO" id="GO:0045292">
    <property type="term" value="P:mRNA cis splicing, via spliceosome"/>
    <property type="evidence" value="ECO:0007669"/>
    <property type="project" value="TreeGrafter"/>
</dbReference>
<evidence type="ECO:0000256" key="1">
    <source>
        <dbReference type="ARBA" id="ARBA00006895"/>
    </source>
</evidence>
<comment type="similarity">
    <text evidence="1">Belongs to the CACTIN family.</text>
</comment>
<dbReference type="SMART" id="SM01050">
    <property type="entry name" value="CactinC_cactus"/>
    <property type="match status" value="1"/>
</dbReference>
<keyword evidence="8" id="KW-1185">Reference proteome</keyword>
<dbReference type="PANTHER" id="PTHR21737:SF4">
    <property type="entry name" value="SPLICING FACTOR CACTIN"/>
    <property type="match status" value="1"/>
</dbReference>
<dbReference type="EMBL" id="UYSU01039442">
    <property type="protein sequence ID" value="VDM01314.1"/>
    <property type="molecule type" value="Genomic_DNA"/>
</dbReference>
<feature type="region of interest" description="Disordered" evidence="4">
    <location>
        <begin position="685"/>
        <end position="725"/>
    </location>
</feature>
<feature type="compositionally biased region" description="Basic and acidic residues" evidence="4">
    <location>
        <begin position="218"/>
        <end position="233"/>
    </location>
</feature>
<evidence type="ECO:0000313" key="8">
    <source>
        <dbReference type="Proteomes" id="UP000275846"/>
    </source>
</evidence>
<dbReference type="Pfam" id="PF10312">
    <property type="entry name" value="Cactin_mid"/>
    <property type="match status" value="1"/>
</dbReference>
<feature type="region of interest" description="Disordered" evidence="4">
    <location>
        <begin position="650"/>
        <end position="671"/>
    </location>
</feature>
<evidence type="ECO:0000256" key="2">
    <source>
        <dbReference type="ARBA" id="ARBA00034534"/>
    </source>
</evidence>
<dbReference type="OrthoDB" id="265955at2759"/>
<dbReference type="WBParaSite" id="SSLN_0001548701-mRNA-1">
    <property type="protein sequence ID" value="SSLN_0001548701-mRNA-1"/>
    <property type="gene ID" value="SSLN_0001548701"/>
</dbReference>
<sequence length="945" mass="107357">MAQPERVGEEVAVEVQQLLHERYKHILEIDEKSRERLTKLSAGLKIGLDADDPSILKSIISEHITRNFNSMAVMKLPSFPLPTPEEITVHKVMDSCAFKSLISCFGGFVIGGVFGLFTASIDPLSTVTTTENVTTKAVAKEMYARSISYGKNFAVIGTLFAGTECVIESCRGKSDLLNSALTGSIVGGAIGLRGLLVSCLLIMAPGKGQSPSGRSRPHRNDYKYSSRDADSHHSSKHSRKNRSSSPHSQKKHHTKHKKQRQRSDSSSSSERSRSPVAKDQKLHTSPTLSSLSIEEIQKLKEEAKQKKALMKLLETPEEKRARRLAKKEAKERFRRERMGWGKEYLGYTNDDNPFGDRRLSETFVWKKKLDTKGLSHLDHETIQQIQSKKMEENKLELEAVRRRRLEREREKEEREKELELLQRDKEAEYYKSWEQQEDTFHLEQAKLRSRIRIADGRAKPIDLLSKYIADQDDDSSGTSSGDISSAIELLEPTQFLVGLGIEDLEDLIEDIKVVYMELEKGQNVEYWRDITVVVEDELRKLRQIEASSSNGRGGGGEINAASRNQMMNISQSVLQSVAATLKGKSYSQLEALERQIQPKLKGGEGVDVAYWETLSQFVAAQMARTRLRERHQDNLRRKLTFLQQVQGITSEPIFPSGSGSSGAGGGSSSTADQMVERILELESTARERAEQQVSGAKAFGEDEVSLFERPSEPEPSVSSSSAVEESAVASAEPEVIVADPYDSALYSPKLLEQADIEIDAVIYDSHDDIAKLEYQRQDVRHTGALRRSAEEEMLKRARAGIEEGDSEFSLQVPLEDQSFLWSDKYRPRKPRFFNRVHTGFVWNKYNQTHYDLDNPPPKIVQGYKFNIFYPDLIDKTKAPTYTLTPCADEPDFAVLRFVAGPPYEDIAFKIVNREWEYSYKHGFRCQFHNTIFQLWFHFKRFRYRR</sequence>
<gene>
    <name evidence="7" type="ORF">SSLN_LOCUS14928</name>
</gene>
<dbReference type="Proteomes" id="UP000275846">
    <property type="component" value="Unassembled WGS sequence"/>
</dbReference>
<feature type="coiled-coil region" evidence="3">
    <location>
        <begin position="388"/>
        <end position="427"/>
    </location>
</feature>
<protein>
    <recommendedName>
        <fullName evidence="2">Splicing factor Cactin</fullName>
    </recommendedName>
</protein>
<feature type="region of interest" description="Disordered" evidence="4">
    <location>
        <begin position="206"/>
        <end position="289"/>
    </location>
</feature>
<proteinExistence type="inferred from homology"/>
<dbReference type="AlphaFoldDB" id="A0A183TEM9"/>
<accession>A0A183TEM9</accession>
<evidence type="ECO:0000313" key="9">
    <source>
        <dbReference type="WBParaSite" id="SSLN_0001548701-mRNA-1"/>
    </source>
</evidence>
<evidence type="ECO:0000256" key="3">
    <source>
        <dbReference type="SAM" id="Coils"/>
    </source>
</evidence>
<evidence type="ECO:0000259" key="5">
    <source>
        <dbReference type="Pfam" id="PF09732"/>
    </source>
</evidence>
<name>A0A183TEM9_SCHSO</name>
<organism evidence="9">
    <name type="scientific">Schistocephalus solidus</name>
    <name type="common">Tapeworm</name>
    <dbReference type="NCBI Taxonomy" id="70667"/>
    <lineage>
        <taxon>Eukaryota</taxon>
        <taxon>Metazoa</taxon>
        <taxon>Spiralia</taxon>
        <taxon>Lophotrochozoa</taxon>
        <taxon>Platyhelminthes</taxon>
        <taxon>Cestoda</taxon>
        <taxon>Eucestoda</taxon>
        <taxon>Diphyllobothriidea</taxon>
        <taxon>Diphyllobothriidae</taxon>
        <taxon>Schistocephalus</taxon>
    </lineage>
</organism>
<reference evidence="9" key="1">
    <citation type="submission" date="2016-06" db="UniProtKB">
        <authorList>
            <consortium name="WormBaseParasite"/>
        </authorList>
    </citation>
    <scope>IDENTIFICATION</scope>
</reference>
<feature type="compositionally biased region" description="Low complexity" evidence="4">
    <location>
        <begin position="714"/>
        <end position="725"/>
    </location>
</feature>
<dbReference type="Pfam" id="PF02466">
    <property type="entry name" value="Tim17"/>
    <property type="match status" value="1"/>
</dbReference>
<feature type="domain" description="Splicing factor Cactin C-terminal" evidence="5">
    <location>
        <begin position="821"/>
        <end position="945"/>
    </location>
</feature>
<keyword evidence="3" id="KW-0175">Coiled coil</keyword>
<dbReference type="GO" id="GO:0005681">
    <property type="term" value="C:spliceosomal complex"/>
    <property type="evidence" value="ECO:0007669"/>
    <property type="project" value="TreeGrafter"/>
</dbReference>
<dbReference type="STRING" id="70667.A0A183TEM9"/>
<feature type="domain" description="Splicing factor cactin central" evidence="6">
    <location>
        <begin position="423"/>
        <end position="631"/>
    </location>
</feature>
<reference evidence="7 8" key="2">
    <citation type="submission" date="2018-11" db="EMBL/GenBank/DDBJ databases">
        <authorList>
            <consortium name="Pathogen Informatics"/>
        </authorList>
    </citation>
    <scope>NUCLEOTIDE SEQUENCE [LARGE SCALE GENOMIC DNA]</scope>
    <source>
        <strain evidence="7 8">NST_G2</strain>
    </source>
</reference>
<dbReference type="PANTHER" id="PTHR21737">
    <property type="entry name" value="POLYGLUTAMINE BINDING PROTEIN 1/MARVEL MEMBRANE-ASSOCIATING DOMAIN CONTAINING 3"/>
    <property type="match status" value="1"/>
</dbReference>
<dbReference type="InterPro" id="IPR019134">
    <property type="entry name" value="Cactin_C"/>
</dbReference>
<evidence type="ECO:0000259" key="6">
    <source>
        <dbReference type="Pfam" id="PF10312"/>
    </source>
</evidence>
<evidence type="ECO:0000313" key="7">
    <source>
        <dbReference type="EMBL" id="VDM01314.1"/>
    </source>
</evidence>
<feature type="compositionally biased region" description="Basic and acidic residues" evidence="4">
    <location>
        <begin position="270"/>
        <end position="282"/>
    </location>
</feature>
<dbReference type="InterPro" id="IPR018816">
    <property type="entry name" value="Cactin_central"/>
</dbReference>
<dbReference type="GO" id="GO:0005737">
    <property type="term" value="C:cytoplasm"/>
    <property type="evidence" value="ECO:0007669"/>
    <property type="project" value="TreeGrafter"/>
</dbReference>
<feature type="compositionally biased region" description="Basic residues" evidence="4">
    <location>
        <begin position="234"/>
        <end position="260"/>
    </location>
</feature>